<dbReference type="Pfam" id="PF16561">
    <property type="entry name" value="AMPK1_CBM"/>
    <property type="match status" value="1"/>
</dbReference>
<dbReference type="InterPro" id="IPR037256">
    <property type="entry name" value="ASC_dom_sf"/>
</dbReference>
<dbReference type="Proteomes" id="UP000321393">
    <property type="component" value="Unassembled WGS sequence"/>
</dbReference>
<proteinExistence type="inferred from homology"/>
<dbReference type="SMART" id="SM01010">
    <property type="entry name" value="AMPKBI"/>
    <property type="match status" value="1"/>
</dbReference>
<gene>
    <name evidence="3" type="ORF">E6C27_scaffold137G00180</name>
</gene>
<dbReference type="InterPro" id="IPR013783">
    <property type="entry name" value="Ig-like_fold"/>
</dbReference>
<dbReference type="CDD" id="cd02859">
    <property type="entry name" value="E_set_AMPKbeta_like_N"/>
    <property type="match status" value="1"/>
</dbReference>
<evidence type="ECO:0000256" key="1">
    <source>
        <dbReference type="ARBA" id="ARBA00010926"/>
    </source>
</evidence>
<dbReference type="AlphaFoldDB" id="A0A5A7V520"/>
<dbReference type="SUPFAM" id="SSF160219">
    <property type="entry name" value="AMPKBI-like"/>
    <property type="match status" value="1"/>
</dbReference>
<dbReference type="Gene3D" id="2.60.40.10">
    <property type="entry name" value="Immunoglobulins"/>
    <property type="match status" value="1"/>
</dbReference>
<organism evidence="3 4">
    <name type="scientific">Cucumis melo var. makuwa</name>
    <name type="common">Oriental melon</name>
    <dbReference type="NCBI Taxonomy" id="1194695"/>
    <lineage>
        <taxon>Eukaryota</taxon>
        <taxon>Viridiplantae</taxon>
        <taxon>Streptophyta</taxon>
        <taxon>Embryophyta</taxon>
        <taxon>Tracheophyta</taxon>
        <taxon>Spermatophyta</taxon>
        <taxon>Magnoliopsida</taxon>
        <taxon>eudicotyledons</taxon>
        <taxon>Gunneridae</taxon>
        <taxon>Pentapetalae</taxon>
        <taxon>rosids</taxon>
        <taxon>fabids</taxon>
        <taxon>Cucurbitales</taxon>
        <taxon>Cucurbitaceae</taxon>
        <taxon>Benincaseae</taxon>
        <taxon>Cucumis</taxon>
    </lineage>
</organism>
<sequence length="262" mass="30065">MRTRRSVEKQFFWYPAHRFSEPKLEFAVCFLEFHPTDFISPAEAMLITFLRLGRRLELKGHNTMNNEEVSNTPRTSVKISWNHGGKQVAIVGSWDNWETSEVLQSIGKEFITIKTLSSGIYHYRFMVDGWLTCAPDLPWVCDDAGNSYNILDLMTPASELPESLSEFEFPPSPPSSYDNQCFNDDDFSRPPPDLPPQLRETVLNEPSCCTSGHQSGVQPRHTELNHLYQNNVGGELMALGSTFKFYEKYVTMLLFKPLLKRN</sequence>
<dbReference type="InterPro" id="IPR043554">
    <property type="entry name" value="KINB"/>
</dbReference>
<dbReference type="SUPFAM" id="SSF81296">
    <property type="entry name" value="E set domains"/>
    <property type="match status" value="1"/>
</dbReference>
<protein>
    <submittedName>
        <fullName evidence="3">SNF1-related protein kinase regulatory subunit beta-2-like</fullName>
    </submittedName>
</protein>
<comment type="similarity">
    <text evidence="1">Belongs to the 5'-AMP-activated protein kinase beta subunit family.</text>
</comment>
<dbReference type="EMBL" id="SSTE01005189">
    <property type="protein sequence ID" value="KAA0060799.1"/>
    <property type="molecule type" value="Genomic_DNA"/>
</dbReference>
<dbReference type="OrthoDB" id="531008at2759"/>
<reference evidence="3 4" key="1">
    <citation type="submission" date="2019-08" db="EMBL/GenBank/DDBJ databases">
        <title>Draft genome sequences of two oriental melons (Cucumis melo L. var makuwa).</title>
        <authorList>
            <person name="Kwon S.-Y."/>
        </authorList>
    </citation>
    <scope>NUCLEOTIDE SEQUENCE [LARGE SCALE GENOMIC DNA]</scope>
    <source>
        <strain evidence="4">cv. SW 3</strain>
        <tissue evidence="3">Leaf</tissue>
    </source>
</reference>
<dbReference type="InterPro" id="IPR006828">
    <property type="entry name" value="ASC_dom"/>
</dbReference>
<evidence type="ECO:0000259" key="2">
    <source>
        <dbReference type="SMART" id="SM01010"/>
    </source>
</evidence>
<dbReference type="Pfam" id="PF04739">
    <property type="entry name" value="AMPKBI"/>
    <property type="match status" value="1"/>
</dbReference>
<dbReference type="InterPro" id="IPR032640">
    <property type="entry name" value="AMPK1_CBM"/>
</dbReference>
<dbReference type="Gene3D" id="6.20.250.60">
    <property type="match status" value="1"/>
</dbReference>
<dbReference type="PANTHER" id="PTHR46316">
    <property type="entry name" value="SNF1-RELATED PROTEIN KINASE REGULATORY SUBUNIT BETA-1"/>
    <property type="match status" value="1"/>
</dbReference>
<dbReference type="GO" id="GO:0009507">
    <property type="term" value="C:chloroplast"/>
    <property type="evidence" value="ECO:0007669"/>
    <property type="project" value="UniProtKB-ARBA"/>
</dbReference>
<comment type="caution">
    <text evidence="3">The sequence shown here is derived from an EMBL/GenBank/DDBJ whole genome shotgun (WGS) entry which is preliminary data.</text>
</comment>
<dbReference type="PANTHER" id="PTHR46316:SF6">
    <property type="entry name" value="ASSOCIATION WITH THE SNF1 COMPLEX (ASC) DOMAIN-CONTAINING PROTEIN"/>
    <property type="match status" value="1"/>
</dbReference>
<feature type="domain" description="Association with the SNF1 complex (ASC)" evidence="2">
    <location>
        <begin position="170"/>
        <end position="258"/>
    </location>
</feature>
<evidence type="ECO:0000313" key="3">
    <source>
        <dbReference type="EMBL" id="KAA0060799.1"/>
    </source>
</evidence>
<dbReference type="InterPro" id="IPR014756">
    <property type="entry name" value="Ig_E-set"/>
</dbReference>
<accession>A0A5A7V520</accession>
<evidence type="ECO:0000313" key="4">
    <source>
        <dbReference type="Proteomes" id="UP000321393"/>
    </source>
</evidence>
<dbReference type="STRING" id="1194695.A0A5A7V520"/>
<name>A0A5A7V520_CUCMM</name>